<keyword evidence="2" id="KW-1185">Reference proteome</keyword>
<organism evidence="1 2">
    <name type="scientific">Nesterenkonia aurantiaca</name>
    <dbReference type="NCBI Taxonomy" id="1436010"/>
    <lineage>
        <taxon>Bacteria</taxon>
        <taxon>Bacillati</taxon>
        <taxon>Actinomycetota</taxon>
        <taxon>Actinomycetes</taxon>
        <taxon>Micrococcales</taxon>
        <taxon>Micrococcaceae</taxon>
        <taxon>Nesterenkonia</taxon>
    </lineage>
</organism>
<accession>A0A4R7G6D3</accession>
<reference evidence="1 2" key="1">
    <citation type="submission" date="2019-03" db="EMBL/GenBank/DDBJ databases">
        <title>Genomic Encyclopedia of Type Strains, Phase III (KMG-III): the genomes of soil and plant-associated and newly described type strains.</title>
        <authorList>
            <person name="Whitman W."/>
        </authorList>
    </citation>
    <scope>NUCLEOTIDE SEQUENCE [LARGE SCALE GENOMIC DNA]</scope>
    <source>
        <strain evidence="1 2">DSM 27373</strain>
    </source>
</reference>
<proteinExistence type="predicted"/>
<dbReference type="Proteomes" id="UP000294506">
    <property type="component" value="Unassembled WGS sequence"/>
</dbReference>
<evidence type="ECO:0000313" key="1">
    <source>
        <dbReference type="EMBL" id="TDS87005.1"/>
    </source>
</evidence>
<name>A0A4R7G6D3_9MICC</name>
<protein>
    <submittedName>
        <fullName evidence="1">Uncharacterized protein</fullName>
    </submittedName>
</protein>
<dbReference type="EMBL" id="SOAN01000002">
    <property type="protein sequence ID" value="TDS87005.1"/>
    <property type="molecule type" value="Genomic_DNA"/>
</dbReference>
<comment type="caution">
    <text evidence="1">The sequence shown here is derived from an EMBL/GenBank/DDBJ whole genome shotgun (WGS) entry which is preliminary data.</text>
</comment>
<evidence type="ECO:0000313" key="2">
    <source>
        <dbReference type="Proteomes" id="UP000294506"/>
    </source>
</evidence>
<dbReference type="AlphaFoldDB" id="A0A4R7G6D3"/>
<sequence length="45" mass="5113">MEGIQGAGKVSYTTVGWLTTHRTVYSTRWALNEPLTTHRTFESLD</sequence>
<gene>
    <name evidence="1" type="ORF">EV640_102300</name>
</gene>